<dbReference type="Pfam" id="PF01773">
    <property type="entry name" value="Nucleos_tra2_N"/>
    <property type="match status" value="1"/>
</dbReference>
<dbReference type="PANTHER" id="PTHR10590:SF4">
    <property type="entry name" value="SOLUTE CARRIER FAMILY 28 MEMBER 3"/>
    <property type="match status" value="1"/>
</dbReference>
<name>A0A409YIV5_9AGAR</name>
<dbReference type="InterPro" id="IPR011642">
    <property type="entry name" value="Gate_dom"/>
</dbReference>
<evidence type="ECO:0000256" key="3">
    <source>
        <dbReference type="ARBA" id="ARBA00022475"/>
    </source>
</evidence>
<accession>A0A409YIV5</accession>
<feature type="transmembrane region" description="Helical" evidence="8">
    <location>
        <begin position="246"/>
        <end position="266"/>
    </location>
</feature>
<feature type="transmembrane region" description="Helical" evidence="8">
    <location>
        <begin position="84"/>
        <end position="103"/>
    </location>
</feature>
<dbReference type="STRING" id="231916.A0A409YIV5"/>
<comment type="subcellular location">
    <subcellularLocation>
        <location evidence="1">Cell membrane</location>
        <topology evidence="1">Multi-pass membrane protein</topology>
    </subcellularLocation>
</comment>
<dbReference type="Pfam" id="PF07670">
    <property type="entry name" value="Gate"/>
    <property type="match status" value="1"/>
</dbReference>
<evidence type="ECO:0000259" key="9">
    <source>
        <dbReference type="Pfam" id="PF01773"/>
    </source>
</evidence>
<feature type="domain" description="Concentrative nucleoside transporter N-terminal" evidence="9">
    <location>
        <begin position="167"/>
        <end position="238"/>
    </location>
</feature>
<keyword evidence="13" id="KW-1185">Reference proteome</keyword>
<feature type="compositionally biased region" description="Basic and acidic residues" evidence="7">
    <location>
        <begin position="10"/>
        <end position="26"/>
    </location>
</feature>
<feature type="transmembrane region" description="Helical" evidence="8">
    <location>
        <begin position="133"/>
        <end position="151"/>
    </location>
</feature>
<dbReference type="EMBL" id="NHYE01000796">
    <property type="protein sequence ID" value="PPR02969.1"/>
    <property type="molecule type" value="Genomic_DNA"/>
</dbReference>
<dbReference type="GO" id="GO:0005337">
    <property type="term" value="F:nucleoside transmembrane transporter activity"/>
    <property type="evidence" value="ECO:0007669"/>
    <property type="project" value="InterPro"/>
</dbReference>
<feature type="transmembrane region" description="Helical" evidence="8">
    <location>
        <begin position="407"/>
        <end position="434"/>
    </location>
</feature>
<feature type="domain" description="Concentrative nucleoside transporter C-terminal" evidence="10">
    <location>
        <begin position="352"/>
        <end position="563"/>
    </location>
</feature>
<evidence type="ECO:0000256" key="7">
    <source>
        <dbReference type="SAM" id="MobiDB-lite"/>
    </source>
</evidence>
<feature type="transmembrane region" description="Helical" evidence="8">
    <location>
        <begin position="506"/>
        <end position="533"/>
    </location>
</feature>
<feature type="transmembrane region" description="Helical" evidence="8">
    <location>
        <begin position="323"/>
        <end position="343"/>
    </location>
</feature>
<comment type="similarity">
    <text evidence="2">Belongs to the concentrative nucleoside transporter (CNT) (TC 2.A.41) family.</text>
</comment>
<dbReference type="InterPro" id="IPR002668">
    <property type="entry name" value="CNT_N_dom"/>
</dbReference>
<evidence type="ECO:0000259" key="10">
    <source>
        <dbReference type="Pfam" id="PF07662"/>
    </source>
</evidence>
<dbReference type="GO" id="GO:0015293">
    <property type="term" value="F:symporter activity"/>
    <property type="evidence" value="ECO:0007669"/>
    <property type="project" value="TreeGrafter"/>
</dbReference>
<dbReference type="OrthoDB" id="6075923at2759"/>
<evidence type="ECO:0000256" key="8">
    <source>
        <dbReference type="SAM" id="Phobius"/>
    </source>
</evidence>
<feature type="domain" description="Nucleoside transporter/FeoB GTPase Gate" evidence="11">
    <location>
        <begin position="249"/>
        <end position="345"/>
    </location>
</feature>
<comment type="caution">
    <text evidence="12">The sequence shown here is derived from an EMBL/GenBank/DDBJ whole genome shotgun (WGS) entry which is preliminary data.</text>
</comment>
<evidence type="ECO:0000256" key="6">
    <source>
        <dbReference type="ARBA" id="ARBA00023136"/>
    </source>
</evidence>
<keyword evidence="5 8" id="KW-1133">Transmembrane helix</keyword>
<feature type="transmembrane region" description="Helical" evidence="8">
    <location>
        <begin position="58"/>
        <end position="77"/>
    </location>
</feature>
<reference evidence="12 13" key="1">
    <citation type="journal article" date="2018" name="Evol. Lett.">
        <title>Horizontal gene cluster transfer increased hallucinogenic mushroom diversity.</title>
        <authorList>
            <person name="Reynolds H.T."/>
            <person name="Vijayakumar V."/>
            <person name="Gluck-Thaler E."/>
            <person name="Korotkin H.B."/>
            <person name="Matheny P.B."/>
            <person name="Slot J.C."/>
        </authorList>
    </citation>
    <scope>NUCLEOTIDE SEQUENCE [LARGE SCALE GENOMIC DNA]</scope>
    <source>
        <strain evidence="12 13">SRW20</strain>
    </source>
</reference>
<dbReference type="InterPro" id="IPR008276">
    <property type="entry name" value="C_nuclsd_transpt"/>
</dbReference>
<proteinExistence type="inferred from homology"/>
<keyword evidence="3" id="KW-1003">Cell membrane</keyword>
<dbReference type="GO" id="GO:0005886">
    <property type="term" value="C:plasma membrane"/>
    <property type="evidence" value="ECO:0007669"/>
    <property type="project" value="UniProtKB-SubCell"/>
</dbReference>
<sequence length="563" mass="61810">MASAGAQPEYPRERTPSVESTSKEKANVIEGDVELLSKDADDQAHDKANQWYSRARPVILTALAALILGWWISSTVLKATRGRWVVQTFFAWAFIFIIAFRYIPNSVVTRPVSAVWMPIVQEPFYRLPYRTRLAMGWLCLLGIVFGSAFGFPLQPGTNYGDRAINVLGLFVFQFGFWLTSKHRSHVPWPTVIVGLFLQQVIALFVLKTSAGFSIFKWIADLAGDFLNEALVGAAFFFDADTINKHWFFVNTLSSIIFFIAFIQMMYYLGVMQWVIKNFAWFFFKLMNVSGAEAVVAAASPWIGQGESACLVKPYVDLMTESELHLTMTSGFSTIAGSVLAAYINLGVPATNLVTSSVMSIPASMSISKMRIPEMEEPVTRGRVTVDRGIDDKKAPANALHAFSQGAVFGLVVAGQILTNVLTVLSLVALINGLLTWIGRGFGIHQLTLQLVLRYIFYPVTFFIGVPRHEILQVSEFFATKLVANEFAAYTALQTLMTNGPPLSPRAYTICSYGLCGFANLGSLGIQVGVLSALAPSRSKVIAQIALSAMVCGFLSTLQTAGIV</sequence>
<evidence type="ECO:0000256" key="2">
    <source>
        <dbReference type="ARBA" id="ARBA00009033"/>
    </source>
</evidence>
<feature type="transmembrane region" description="Helical" evidence="8">
    <location>
        <begin position="540"/>
        <end position="560"/>
    </location>
</feature>
<organism evidence="12 13">
    <name type="scientific">Gymnopilus dilepis</name>
    <dbReference type="NCBI Taxonomy" id="231916"/>
    <lineage>
        <taxon>Eukaryota</taxon>
        <taxon>Fungi</taxon>
        <taxon>Dikarya</taxon>
        <taxon>Basidiomycota</taxon>
        <taxon>Agaricomycotina</taxon>
        <taxon>Agaricomycetes</taxon>
        <taxon>Agaricomycetidae</taxon>
        <taxon>Agaricales</taxon>
        <taxon>Agaricineae</taxon>
        <taxon>Hymenogastraceae</taxon>
        <taxon>Gymnopilus</taxon>
    </lineage>
</organism>
<dbReference type="PANTHER" id="PTHR10590">
    <property type="entry name" value="SODIUM/NUCLEOSIDE COTRANSPORTER"/>
    <property type="match status" value="1"/>
</dbReference>
<dbReference type="Pfam" id="PF07662">
    <property type="entry name" value="Nucleos_tra2_C"/>
    <property type="match status" value="1"/>
</dbReference>
<evidence type="ECO:0000313" key="13">
    <source>
        <dbReference type="Proteomes" id="UP000284706"/>
    </source>
</evidence>
<dbReference type="InParanoid" id="A0A409YIV5"/>
<feature type="region of interest" description="Disordered" evidence="7">
    <location>
        <begin position="1"/>
        <end position="26"/>
    </location>
</feature>
<evidence type="ECO:0000313" key="12">
    <source>
        <dbReference type="EMBL" id="PPR02969.1"/>
    </source>
</evidence>
<feature type="transmembrane region" description="Helical" evidence="8">
    <location>
        <begin position="446"/>
        <end position="465"/>
    </location>
</feature>
<protein>
    <recommendedName>
        <fullName evidence="14">Concentrative nucleoside transporter C-terminal domain-containing protein</fullName>
    </recommendedName>
</protein>
<feature type="transmembrane region" description="Helical" evidence="8">
    <location>
        <begin position="163"/>
        <end position="180"/>
    </location>
</feature>
<gene>
    <name evidence="12" type="ORF">CVT26_004913</name>
</gene>
<evidence type="ECO:0000259" key="11">
    <source>
        <dbReference type="Pfam" id="PF07670"/>
    </source>
</evidence>
<feature type="transmembrane region" description="Helical" evidence="8">
    <location>
        <begin position="278"/>
        <end position="302"/>
    </location>
</feature>
<evidence type="ECO:0008006" key="14">
    <source>
        <dbReference type="Google" id="ProtNLM"/>
    </source>
</evidence>
<feature type="transmembrane region" description="Helical" evidence="8">
    <location>
        <begin position="186"/>
        <end position="206"/>
    </location>
</feature>
<dbReference type="Proteomes" id="UP000284706">
    <property type="component" value="Unassembled WGS sequence"/>
</dbReference>
<keyword evidence="6 8" id="KW-0472">Membrane</keyword>
<dbReference type="AlphaFoldDB" id="A0A409YIV5"/>
<evidence type="ECO:0000256" key="1">
    <source>
        <dbReference type="ARBA" id="ARBA00004651"/>
    </source>
</evidence>
<keyword evidence="4 8" id="KW-0812">Transmembrane</keyword>
<evidence type="ECO:0000256" key="4">
    <source>
        <dbReference type="ARBA" id="ARBA00022692"/>
    </source>
</evidence>
<evidence type="ECO:0000256" key="5">
    <source>
        <dbReference type="ARBA" id="ARBA00022989"/>
    </source>
</evidence>
<dbReference type="InterPro" id="IPR011657">
    <property type="entry name" value="CNT_C_dom"/>
</dbReference>